<comment type="caution">
    <text evidence="1">The sequence shown here is derived from an EMBL/GenBank/DDBJ whole genome shotgun (WGS) entry which is preliminary data.</text>
</comment>
<name>A0A699UVG3_TANCI</name>
<gene>
    <name evidence="1" type="ORF">Tci_897325</name>
</gene>
<dbReference type="AlphaFoldDB" id="A0A699UVG3"/>
<reference evidence="1" key="1">
    <citation type="journal article" date="2019" name="Sci. Rep.">
        <title>Draft genome of Tanacetum cinerariifolium, the natural source of mosquito coil.</title>
        <authorList>
            <person name="Yamashiro T."/>
            <person name="Shiraishi A."/>
            <person name="Satake H."/>
            <person name="Nakayama K."/>
        </authorList>
    </citation>
    <scope>NUCLEOTIDE SEQUENCE</scope>
</reference>
<proteinExistence type="predicted"/>
<accession>A0A699UVG3</accession>
<sequence>DEELTQRLQAEEREKYSEDDRAKMLVDLIN</sequence>
<dbReference type="EMBL" id="BKCJ011360111">
    <property type="protein sequence ID" value="GFD25356.1"/>
    <property type="molecule type" value="Genomic_DNA"/>
</dbReference>
<protein>
    <submittedName>
        <fullName evidence="1">Uncharacterized protein</fullName>
    </submittedName>
</protein>
<feature type="non-terminal residue" evidence="1">
    <location>
        <position position="1"/>
    </location>
</feature>
<organism evidence="1">
    <name type="scientific">Tanacetum cinerariifolium</name>
    <name type="common">Dalmatian daisy</name>
    <name type="synonym">Chrysanthemum cinerariifolium</name>
    <dbReference type="NCBI Taxonomy" id="118510"/>
    <lineage>
        <taxon>Eukaryota</taxon>
        <taxon>Viridiplantae</taxon>
        <taxon>Streptophyta</taxon>
        <taxon>Embryophyta</taxon>
        <taxon>Tracheophyta</taxon>
        <taxon>Spermatophyta</taxon>
        <taxon>Magnoliopsida</taxon>
        <taxon>eudicotyledons</taxon>
        <taxon>Gunneridae</taxon>
        <taxon>Pentapetalae</taxon>
        <taxon>asterids</taxon>
        <taxon>campanulids</taxon>
        <taxon>Asterales</taxon>
        <taxon>Asteraceae</taxon>
        <taxon>Asteroideae</taxon>
        <taxon>Anthemideae</taxon>
        <taxon>Anthemidinae</taxon>
        <taxon>Tanacetum</taxon>
    </lineage>
</organism>
<evidence type="ECO:0000313" key="1">
    <source>
        <dbReference type="EMBL" id="GFD25356.1"/>
    </source>
</evidence>